<name>A0ABT1ULD6_9GAMM</name>
<dbReference type="Gene3D" id="3.40.50.2300">
    <property type="match status" value="1"/>
</dbReference>
<keyword evidence="5" id="KW-0804">Transcription</keyword>
<evidence type="ECO:0000313" key="9">
    <source>
        <dbReference type="Proteomes" id="UP001524569"/>
    </source>
</evidence>
<dbReference type="SUPFAM" id="SSF52172">
    <property type="entry name" value="CheY-like"/>
    <property type="match status" value="1"/>
</dbReference>
<dbReference type="InterPro" id="IPR011006">
    <property type="entry name" value="CheY-like_superfamily"/>
</dbReference>
<dbReference type="PANTHER" id="PTHR48111">
    <property type="entry name" value="REGULATOR OF RPOS"/>
    <property type="match status" value="1"/>
</dbReference>
<evidence type="ECO:0000313" key="8">
    <source>
        <dbReference type="EMBL" id="MCQ8182226.1"/>
    </source>
</evidence>
<dbReference type="InterPro" id="IPR039420">
    <property type="entry name" value="WalR-like"/>
</dbReference>
<dbReference type="Pfam" id="PF00072">
    <property type="entry name" value="Response_reg"/>
    <property type="match status" value="1"/>
</dbReference>
<keyword evidence="1 6" id="KW-0597">Phosphoprotein</keyword>
<evidence type="ECO:0000256" key="6">
    <source>
        <dbReference type="PROSITE-ProRule" id="PRU00169"/>
    </source>
</evidence>
<protein>
    <submittedName>
        <fullName evidence="8">Response regulator</fullName>
    </submittedName>
</protein>
<evidence type="ECO:0000256" key="1">
    <source>
        <dbReference type="ARBA" id="ARBA00022553"/>
    </source>
</evidence>
<feature type="modified residue" description="4-aspartylphosphate" evidence="6">
    <location>
        <position position="59"/>
    </location>
</feature>
<feature type="domain" description="Response regulatory" evidence="7">
    <location>
        <begin position="10"/>
        <end position="126"/>
    </location>
</feature>
<evidence type="ECO:0000259" key="7">
    <source>
        <dbReference type="PROSITE" id="PS50110"/>
    </source>
</evidence>
<dbReference type="SMART" id="SM00448">
    <property type="entry name" value="REC"/>
    <property type="match status" value="1"/>
</dbReference>
<dbReference type="EMBL" id="JANIBM010000020">
    <property type="protein sequence ID" value="MCQ8182226.1"/>
    <property type="molecule type" value="Genomic_DNA"/>
</dbReference>
<proteinExistence type="predicted"/>
<dbReference type="RefSeq" id="WP_256611517.1">
    <property type="nucleotide sequence ID" value="NZ_JANIBM010000020.1"/>
</dbReference>
<accession>A0ABT1ULD6</accession>
<evidence type="ECO:0000256" key="5">
    <source>
        <dbReference type="ARBA" id="ARBA00023163"/>
    </source>
</evidence>
<keyword evidence="4" id="KW-0238">DNA-binding</keyword>
<dbReference type="Proteomes" id="UP001524569">
    <property type="component" value="Unassembled WGS sequence"/>
</dbReference>
<keyword evidence="2" id="KW-0902">Two-component regulatory system</keyword>
<reference evidence="8 9" key="1">
    <citation type="submission" date="2022-07" db="EMBL/GenBank/DDBJ databases">
        <title>Methylomonas rivi sp. nov., Methylomonas rosea sp. nov., Methylomonas aureus sp. nov. and Methylomonas subterranea sp. nov., four novel methanotrophs isolated from a freshwater creek and the deep terrestrial subsurface.</title>
        <authorList>
            <person name="Abin C."/>
            <person name="Sankaranarayanan K."/>
            <person name="Garner C."/>
            <person name="Sindelar R."/>
            <person name="Kotary K."/>
            <person name="Garner R."/>
            <person name="Barclay S."/>
            <person name="Lawson P."/>
            <person name="Krumholz L."/>
        </authorList>
    </citation>
    <scope>NUCLEOTIDE SEQUENCE [LARGE SCALE GENOMIC DNA]</scope>
    <source>
        <strain evidence="8 9">SURF-1</strain>
    </source>
</reference>
<dbReference type="PROSITE" id="PS50110">
    <property type="entry name" value="RESPONSE_REGULATORY"/>
    <property type="match status" value="1"/>
</dbReference>
<evidence type="ECO:0000256" key="4">
    <source>
        <dbReference type="ARBA" id="ARBA00023125"/>
    </source>
</evidence>
<dbReference type="PANTHER" id="PTHR48111:SF1">
    <property type="entry name" value="TWO-COMPONENT RESPONSE REGULATOR ORR33"/>
    <property type="match status" value="1"/>
</dbReference>
<sequence length="138" mass="15057">MDDTNPNKPRILIVDDVNENLHTLLNILRGKYAIQAATSGSKALEIASHVPPPDLILLDILMPEMDGYQVLQKLRNQAATADIPVIFVTAAGENQDAARGYALGAADYVAKPVVAEILLARVEAHLELAAYRKRYGRL</sequence>
<dbReference type="InterPro" id="IPR001789">
    <property type="entry name" value="Sig_transdc_resp-reg_receiver"/>
</dbReference>
<evidence type="ECO:0000256" key="3">
    <source>
        <dbReference type="ARBA" id="ARBA00023015"/>
    </source>
</evidence>
<organism evidence="8 9">
    <name type="scientific">Methylomonas aurea</name>
    <dbReference type="NCBI Taxonomy" id="2952224"/>
    <lineage>
        <taxon>Bacteria</taxon>
        <taxon>Pseudomonadati</taxon>
        <taxon>Pseudomonadota</taxon>
        <taxon>Gammaproteobacteria</taxon>
        <taxon>Methylococcales</taxon>
        <taxon>Methylococcaceae</taxon>
        <taxon>Methylomonas</taxon>
    </lineage>
</organism>
<gene>
    <name evidence="8" type="ORF">NP603_13980</name>
</gene>
<comment type="caution">
    <text evidence="8">The sequence shown here is derived from an EMBL/GenBank/DDBJ whole genome shotgun (WGS) entry which is preliminary data.</text>
</comment>
<keyword evidence="9" id="KW-1185">Reference proteome</keyword>
<evidence type="ECO:0000256" key="2">
    <source>
        <dbReference type="ARBA" id="ARBA00023012"/>
    </source>
</evidence>
<keyword evidence="3" id="KW-0805">Transcription regulation</keyword>